<dbReference type="PANTHER" id="PTHR35789:SF1">
    <property type="entry name" value="SPORE GERMINATION PROTEIN B3"/>
    <property type="match status" value="1"/>
</dbReference>
<keyword evidence="5" id="KW-0472">Membrane</keyword>
<accession>A0A840QLP7</accession>
<evidence type="ECO:0000259" key="8">
    <source>
        <dbReference type="Pfam" id="PF05504"/>
    </source>
</evidence>
<dbReference type="PANTHER" id="PTHR35789">
    <property type="entry name" value="SPORE GERMINATION PROTEIN B3"/>
    <property type="match status" value="1"/>
</dbReference>
<dbReference type="GO" id="GO:0009847">
    <property type="term" value="P:spore germination"/>
    <property type="evidence" value="ECO:0007669"/>
    <property type="project" value="InterPro"/>
</dbReference>
<dbReference type="EMBL" id="JACHHB010000001">
    <property type="protein sequence ID" value="MBB5172288.1"/>
    <property type="molecule type" value="Genomic_DNA"/>
</dbReference>
<protein>
    <submittedName>
        <fullName evidence="10">Spore germination protein KC</fullName>
    </submittedName>
</protein>
<keyword evidence="3" id="KW-0309">Germination</keyword>
<dbReference type="RefSeq" id="WP_184662754.1">
    <property type="nucleotide sequence ID" value="NZ_JACHHB010000001.1"/>
</dbReference>
<gene>
    <name evidence="10" type="ORF">HNQ41_000428</name>
</gene>
<proteinExistence type="inferred from homology"/>
<evidence type="ECO:0000256" key="7">
    <source>
        <dbReference type="ARBA" id="ARBA00023288"/>
    </source>
</evidence>
<dbReference type="InterPro" id="IPR057336">
    <property type="entry name" value="GerAC_N"/>
</dbReference>
<dbReference type="Pfam" id="PF05504">
    <property type="entry name" value="Spore_GerAC"/>
    <property type="match status" value="1"/>
</dbReference>
<evidence type="ECO:0000256" key="3">
    <source>
        <dbReference type="ARBA" id="ARBA00022544"/>
    </source>
</evidence>
<feature type="domain" description="Spore germination protein N-terminal" evidence="9">
    <location>
        <begin position="31"/>
        <end position="198"/>
    </location>
</feature>
<evidence type="ECO:0000256" key="5">
    <source>
        <dbReference type="ARBA" id="ARBA00023136"/>
    </source>
</evidence>
<dbReference type="NCBIfam" id="TIGR02887">
    <property type="entry name" value="spore_ger_x_C"/>
    <property type="match status" value="1"/>
</dbReference>
<evidence type="ECO:0000256" key="6">
    <source>
        <dbReference type="ARBA" id="ARBA00023139"/>
    </source>
</evidence>
<dbReference type="InterPro" id="IPR038501">
    <property type="entry name" value="Spore_GerAC_C_sf"/>
</dbReference>
<dbReference type="Gene3D" id="6.20.190.10">
    <property type="entry name" value="Nutrient germinant receptor protein C, domain 1"/>
    <property type="match status" value="1"/>
</dbReference>
<comment type="similarity">
    <text evidence="2">Belongs to the GerABKC lipoprotein family.</text>
</comment>
<dbReference type="Gene3D" id="3.30.300.210">
    <property type="entry name" value="Nutrient germinant receptor protein C, domain 3"/>
    <property type="match status" value="1"/>
</dbReference>
<comment type="subcellular location">
    <subcellularLocation>
        <location evidence="1">Membrane</location>
        <topology evidence="1">Lipid-anchor</topology>
    </subcellularLocation>
</comment>
<keyword evidence="4" id="KW-0732">Signal</keyword>
<dbReference type="GO" id="GO:0016020">
    <property type="term" value="C:membrane"/>
    <property type="evidence" value="ECO:0007669"/>
    <property type="project" value="UniProtKB-SubCell"/>
</dbReference>
<name>A0A840QLP7_9BACI</name>
<dbReference type="Pfam" id="PF25198">
    <property type="entry name" value="Spore_GerAC_N"/>
    <property type="match status" value="1"/>
</dbReference>
<dbReference type="Proteomes" id="UP000551878">
    <property type="component" value="Unassembled WGS sequence"/>
</dbReference>
<keyword evidence="6" id="KW-0564">Palmitate</keyword>
<dbReference type="InterPro" id="IPR008844">
    <property type="entry name" value="Spore_GerAC-like"/>
</dbReference>
<evidence type="ECO:0000256" key="2">
    <source>
        <dbReference type="ARBA" id="ARBA00007886"/>
    </source>
</evidence>
<evidence type="ECO:0000313" key="11">
    <source>
        <dbReference type="Proteomes" id="UP000551878"/>
    </source>
</evidence>
<sequence length="396" mass="44915">MNHFQCKKILHRCRLLIFLSVLTLLLSGCWDRQEINDLAIVLGAGIDITDEGLIDLSVEIVTAQEGQEEEQGGAQTYVESATGQTVVDATSTLQQKLSRQLFWGQMEAIIMSENMAREGVHGSLDFFARQPQTRLRNYIYVTEENPKEVFAATPHLEVSTTKTLAELSEFQAGLNVTTLDFLRALESEGEHGVLPMVETLPQDAGKEEEQTDLMGNRAALFKRDKMIESIDMDITRGVMWLRDEIEGATVTLSPERSEGLISMYMIRSDVNFKPQIQGGTWKILVEAKSEDDIFQNASNLDLKEVDNVKMLEGELATQIEDRMRETLEVVQQDLQLDVFGFGETFRRKYPEKWDEVRDQWDEKFAEVEVDFDIETIIHRPGLSSEPTGLPEGEVEE</sequence>
<dbReference type="InterPro" id="IPR046953">
    <property type="entry name" value="Spore_GerAC-like_C"/>
</dbReference>
<evidence type="ECO:0000313" key="10">
    <source>
        <dbReference type="EMBL" id="MBB5172288.1"/>
    </source>
</evidence>
<keyword evidence="11" id="KW-1185">Reference proteome</keyword>
<organism evidence="10 11">
    <name type="scientific">Texcoconibacillus texcoconensis</name>
    <dbReference type="NCBI Taxonomy" id="1095777"/>
    <lineage>
        <taxon>Bacteria</taxon>
        <taxon>Bacillati</taxon>
        <taxon>Bacillota</taxon>
        <taxon>Bacilli</taxon>
        <taxon>Bacillales</taxon>
        <taxon>Bacillaceae</taxon>
        <taxon>Texcoconibacillus</taxon>
    </lineage>
</organism>
<evidence type="ECO:0000256" key="1">
    <source>
        <dbReference type="ARBA" id="ARBA00004635"/>
    </source>
</evidence>
<evidence type="ECO:0000259" key="9">
    <source>
        <dbReference type="Pfam" id="PF25198"/>
    </source>
</evidence>
<keyword evidence="7" id="KW-0449">Lipoprotein</keyword>
<evidence type="ECO:0000256" key="4">
    <source>
        <dbReference type="ARBA" id="ARBA00022729"/>
    </source>
</evidence>
<dbReference type="PROSITE" id="PS51257">
    <property type="entry name" value="PROKAR_LIPOPROTEIN"/>
    <property type="match status" value="1"/>
</dbReference>
<reference evidence="10 11" key="1">
    <citation type="submission" date="2020-08" db="EMBL/GenBank/DDBJ databases">
        <title>Genomic Encyclopedia of Type Strains, Phase IV (KMG-IV): sequencing the most valuable type-strain genomes for metagenomic binning, comparative biology and taxonomic classification.</title>
        <authorList>
            <person name="Goeker M."/>
        </authorList>
    </citation>
    <scope>NUCLEOTIDE SEQUENCE [LARGE SCALE GENOMIC DNA]</scope>
    <source>
        <strain evidence="10 11">DSM 24696</strain>
    </source>
</reference>
<comment type="caution">
    <text evidence="10">The sequence shown here is derived from an EMBL/GenBank/DDBJ whole genome shotgun (WGS) entry which is preliminary data.</text>
</comment>
<feature type="domain" description="Spore germination GerAC-like C-terminal" evidence="8">
    <location>
        <begin position="217"/>
        <end position="381"/>
    </location>
</feature>
<dbReference type="AlphaFoldDB" id="A0A840QLP7"/>